<dbReference type="EMBL" id="JABSTV010001250">
    <property type="protein sequence ID" value="KAH7956291.1"/>
    <property type="molecule type" value="Genomic_DNA"/>
</dbReference>
<evidence type="ECO:0000313" key="2">
    <source>
        <dbReference type="Proteomes" id="UP000821837"/>
    </source>
</evidence>
<comment type="caution">
    <text evidence="1">The sequence shown here is derived from an EMBL/GenBank/DDBJ whole genome shotgun (WGS) entry which is preliminary data.</text>
</comment>
<gene>
    <name evidence="1" type="ORF">HPB52_007893</name>
</gene>
<keyword evidence="2" id="KW-1185">Reference proteome</keyword>
<dbReference type="AlphaFoldDB" id="A0A9D4PVA7"/>
<protein>
    <submittedName>
        <fullName evidence="1">Uncharacterized protein</fullName>
    </submittedName>
</protein>
<organism evidence="1 2">
    <name type="scientific">Rhipicephalus sanguineus</name>
    <name type="common">Brown dog tick</name>
    <name type="synonym">Ixodes sanguineus</name>
    <dbReference type="NCBI Taxonomy" id="34632"/>
    <lineage>
        <taxon>Eukaryota</taxon>
        <taxon>Metazoa</taxon>
        <taxon>Ecdysozoa</taxon>
        <taxon>Arthropoda</taxon>
        <taxon>Chelicerata</taxon>
        <taxon>Arachnida</taxon>
        <taxon>Acari</taxon>
        <taxon>Parasitiformes</taxon>
        <taxon>Ixodida</taxon>
        <taxon>Ixodoidea</taxon>
        <taxon>Ixodidae</taxon>
        <taxon>Rhipicephalinae</taxon>
        <taxon>Rhipicephalus</taxon>
        <taxon>Rhipicephalus</taxon>
    </lineage>
</organism>
<sequence length="77" mass="8758">MLGSYRPSLSLRLSALQSAQVLDLGVSLNEILLRGPRDRERLVEPEVLLGLDRSLTRPLEFERLLDLELERALGFLE</sequence>
<reference evidence="1" key="1">
    <citation type="journal article" date="2020" name="Cell">
        <title>Large-Scale Comparative Analyses of Tick Genomes Elucidate Their Genetic Diversity and Vector Capacities.</title>
        <authorList>
            <consortium name="Tick Genome and Microbiome Consortium (TIGMIC)"/>
            <person name="Jia N."/>
            <person name="Wang J."/>
            <person name="Shi W."/>
            <person name="Du L."/>
            <person name="Sun Y."/>
            <person name="Zhan W."/>
            <person name="Jiang J.F."/>
            <person name="Wang Q."/>
            <person name="Zhang B."/>
            <person name="Ji P."/>
            <person name="Bell-Sakyi L."/>
            <person name="Cui X.M."/>
            <person name="Yuan T.T."/>
            <person name="Jiang B.G."/>
            <person name="Yang W.F."/>
            <person name="Lam T.T."/>
            <person name="Chang Q.C."/>
            <person name="Ding S.J."/>
            <person name="Wang X.J."/>
            <person name="Zhu J.G."/>
            <person name="Ruan X.D."/>
            <person name="Zhao L."/>
            <person name="Wei J.T."/>
            <person name="Ye R.Z."/>
            <person name="Que T.C."/>
            <person name="Du C.H."/>
            <person name="Zhou Y.H."/>
            <person name="Cheng J.X."/>
            <person name="Dai P.F."/>
            <person name="Guo W.B."/>
            <person name="Han X.H."/>
            <person name="Huang E.J."/>
            <person name="Li L.F."/>
            <person name="Wei W."/>
            <person name="Gao Y.C."/>
            <person name="Liu J.Z."/>
            <person name="Shao H.Z."/>
            <person name="Wang X."/>
            <person name="Wang C.C."/>
            <person name="Yang T.C."/>
            <person name="Huo Q.B."/>
            <person name="Li W."/>
            <person name="Chen H.Y."/>
            <person name="Chen S.E."/>
            <person name="Zhou L.G."/>
            <person name="Ni X.B."/>
            <person name="Tian J.H."/>
            <person name="Sheng Y."/>
            <person name="Liu T."/>
            <person name="Pan Y.S."/>
            <person name="Xia L.Y."/>
            <person name="Li J."/>
            <person name="Zhao F."/>
            <person name="Cao W.C."/>
        </authorList>
    </citation>
    <scope>NUCLEOTIDE SEQUENCE</scope>
    <source>
        <strain evidence="1">Rsan-2018</strain>
    </source>
</reference>
<name>A0A9D4PVA7_RHISA</name>
<evidence type="ECO:0000313" key="1">
    <source>
        <dbReference type="EMBL" id="KAH7956291.1"/>
    </source>
</evidence>
<reference evidence="1" key="2">
    <citation type="submission" date="2021-09" db="EMBL/GenBank/DDBJ databases">
        <authorList>
            <person name="Jia N."/>
            <person name="Wang J."/>
            <person name="Shi W."/>
            <person name="Du L."/>
            <person name="Sun Y."/>
            <person name="Zhan W."/>
            <person name="Jiang J."/>
            <person name="Wang Q."/>
            <person name="Zhang B."/>
            <person name="Ji P."/>
            <person name="Sakyi L.B."/>
            <person name="Cui X."/>
            <person name="Yuan T."/>
            <person name="Jiang B."/>
            <person name="Yang W."/>
            <person name="Lam T.T.-Y."/>
            <person name="Chang Q."/>
            <person name="Ding S."/>
            <person name="Wang X."/>
            <person name="Zhu J."/>
            <person name="Ruan X."/>
            <person name="Zhao L."/>
            <person name="Wei J."/>
            <person name="Que T."/>
            <person name="Du C."/>
            <person name="Cheng J."/>
            <person name="Dai P."/>
            <person name="Han X."/>
            <person name="Huang E."/>
            <person name="Gao Y."/>
            <person name="Liu J."/>
            <person name="Shao H."/>
            <person name="Ye R."/>
            <person name="Li L."/>
            <person name="Wei W."/>
            <person name="Wang X."/>
            <person name="Wang C."/>
            <person name="Huo Q."/>
            <person name="Li W."/>
            <person name="Guo W."/>
            <person name="Chen H."/>
            <person name="Chen S."/>
            <person name="Zhou L."/>
            <person name="Zhou L."/>
            <person name="Ni X."/>
            <person name="Tian J."/>
            <person name="Zhou Y."/>
            <person name="Sheng Y."/>
            <person name="Liu T."/>
            <person name="Pan Y."/>
            <person name="Xia L."/>
            <person name="Li J."/>
            <person name="Zhao F."/>
            <person name="Cao W."/>
        </authorList>
    </citation>
    <scope>NUCLEOTIDE SEQUENCE</scope>
    <source>
        <strain evidence="1">Rsan-2018</strain>
        <tissue evidence="1">Larvae</tissue>
    </source>
</reference>
<accession>A0A9D4PVA7</accession>
<dbReference type="Proteomes" id="UP000821837">
    <property type="component" value="Unassembled WGS sequence"/>
</dbReference>
<proteinExistence type="predicted"/>